<dbReference type="EMBL" id="JAQQBR010001833">
    <property type="protein sequence ID" value="KAK0163415.1"/>
    <property type="molecule type" value="Genomic_DNA"/>
</dbReference>
<keyword evidence="2" id="KW-1185">Reference proteome</keyword>
<accession>A0AA39F5R7</accession>
<name>A0AA39F5R7_MICHY</name>
<proteinExistence type="predicted"/>
<sequence length="136" mass="15698">MRVSGRGVPPPCINKSIKNNNKKYIISNIVNYNDGNEINYVGVIVIILNDNQHLVQSISVKRKTAAKRTAVVVDATSNIQRKKYKWISNNYYEILLNFNFDKIQRVICLCDENSWRIKLCKLFEELSSTASYSHGW</sequence>
<dbReference type="Proteomes" id="UP001168972">
    <property type="component" value="Unassembled WGS sequence"/>
</dbReference>
<comment type="caution">
    <text evidence="1">The sequence shown here is derived from an EMBL/GenBank/DDBJ whole genome shotgun (WGS) entry which is preliminary data.</text>
</comment>
<organism evidence="1 2">
    <name type="scientific">Microctonus hyperodae</name>
    <name type="common">Parasitoid wasp</name>
    <dbReference type="NCBI Taxonomy" id="165561"/>
    <lineage>
        <taxon>Eukaryota</taxon>
        <taxon>Metazoa</taxon>
        <taxon>Ecdysozoa</taxon>
        <taxon>Arthropoda</taxon>
        <taxon>Hexapoda</taxon>
        <taxon>Insecta</taxon>
        <taxon>Pterygota</taxon>
        <taxon>Neoptera</taxon>
        <taxon>Endopterygota</taxon>
        <taxon>Hymenoptera</taxon>
        <taxon>Apocrita</taxon>
        <taxon>Ichneumonoidea</taxon>
        <taxon>Braconidae</taxon>
        <taxon>Euphorinae</taxon>
        <taxon>Microctonus</taxon>
    </lineage>
</organism>
<evidence type="ECO:0000313" key="2">
    <source>
        <dbReference type="Proteomes" id="UP001168972"/>
    </source>
</evidence>
<reference evidence="1" key="2">
    <citation type="submission" date="2023-03" db="EMBL/GenBank/DDBJ databases">
        <authorList>
            <person name="Inwood S.N."/>
            <person name="Skelly J.G."/>
            <person name="Guhlin J."/>
            <person name="Harrop T.W.R."/>
            <person name="Goldson S.G."/>
            <person name="Dearden P.K."/>
        </authorList>
    </citation>
    <scope>NUCLEOTIDE SEQUENCE</scope>
    <source>
        <strain evidence="1">Lincoln</strain>
        <tissue evidence="1">Whole body</tissue>
    </source>
</reference>
<dbReference type="AlphaFoldDB" id="A0AA39F5R7"/>
<protein>
    <submittedName>
        <fullName evidence="1">Uncharacterized protein</fullName>
    </submittedName>
</protein>
<evidence type="ECO:0000313" key="1">
    <source>
        <dbReference type="EMBL" id="KAK0163415.1"/>
    </source>
</evidence>
<reference evidence="1" key="1">
    <citation type="journal article" date="2023" name="bioRxiv">
        <title>Scaffold-level genome assemblies of two parasitoid biocontrol wasps reveal the parthenogenesis mechanism and an associated novel virus.</title>
        <authorList>
            <person name="Inwood S."/>
            <person name="Skelly J."/>
            <person name="Guhlin J."/>
            <person name="Harrop T."/>
            <person name="Goldson S."/>
            <person name="Dearden P."/>
        </authorList>
    </citation>
    <scope>NUCLEOTIDE SEQUENCE</scope>
    <source>
        <strain evidence="1">Lincoln</strain>
        <tissue evidence="1">Whole body</tissue>
    </source>
</reference>
<gene>
    <name evidence="1" type="ORF">PV327_007100</name>
</gene>